<evidence type="ECO:0000256" key="6">
    <source>
        <dbReference type="ARBA" id="ARBA00023002"/>
    </source>
</evidence>
<evidence type="ECO:0000256" key="4">
    <source>
        <dbReference type="ARBA" id="ARBA00022798"/>
    </source>
</evidence>
<dbReference type="InterPro" id="IPR000447">
    <property type="entry name" value="G3P_DH_FAD-dep"/>
</dbReference>
<evidence type="ECO:0000313" key="10">
    <source>
        <dbReference type="Proteomes" id="UP000199290"/>
    </source>
</evidence>
<dbReference type="Gene3D" id="3.30.9.10">
    <property type="entry name" value="D-Amino Acid Oxidase, subunit A, domain 2"/>
    <property type="match status" value="1"/>
</dbReference>
<name>A0A1I6G9E0_9GAMM</name>
<evidence type="ECO:0000256" key="2">
    <source>
        <dbReference type="ARBA" id="ARBA00007330"/>
    </source>
</evidence>
<evidence type="ECO:0000313" key="9">
    <source>
        <dbReference type="EMBL" id="SFR38789.1"/>
    </source>
</evidence>
<dbReference type="InterPro" id="IPR038299">
    <property type="entry name" value="DAO_C_sf"/>
</dbReference>
<dbReference type="RefSeq" id="WP_228143515.1">
    <property type="nucleotide sequence ID" value="NZ_FOYV01000001.1"/>
</dbReference>
<dbReference type="GO" id="GO:0046168">
    <property type="term" value="P:glycerol-3-phosphate catabolic process"/>
    <property type="evidence" value="ECO:0007669"/>
    <property type="project" value="TreeGrafter"/>
</dbReference>
<evidence type="ECO:0000256" key="5">
    <source>
        <dbReference type="ARBA" id="ARBA00022827"/>
    </source>
</evidence>
<dbReference type="Gene3D" id="1.10.8.870">
    <property type="entry name" value="Alpha-glycerophosphate oxidase, cap domain"/>
    <property type="match status" value="1"/>
</dbReference>
<dbReference type="STRING" id="375760.SAMN04488073_0257"/>
<keyword evidence="10" id="KW-1185">Reference proteome</keyword>
<sequence>MTGTSTREATLAKLRGDKQTFDLVVIGGGITGAGVAREAAGSGLRTLLVEQKDFSWGTSSRSSKMVHGGLRYLGSGHLGLTRDAVRERERLMAEAPGLIEPLRFIMPHFRGQFPGPRLFQGLLRVYDAIARNRSRHLLKPAETLFWVPGLTDHQLAGASGFTDAVTDDSRLVLRLIGEARRDGALCLNYTRALSITRDQGQVTGVTLLPAGTDEPIDVSAPLVINATGAWADQLQSKDPAEKAMTIRPLRGSHLVLPWRCLPVSCSVSLFHPRDKRPVFAFPWQGTTVLGTTDLDHEGDLNQEPVISPDEVRYLLEIAGRLFPGSAVNEADILSTWAGVRPVVTDGTGKDPSKENREHAIQSDRGLVSIAGGKLTTFRIIAREALKLGLGDDTGERIRPDAEPVFHVPPALARPEGLGHQTWQRLQGVYGQDLASVLEAGPLAPVTPSGPSDLLWAELCWACQAEDIQHLDDLMLRRTRLGLILPDGGTALLPAIRQHCQSLLGWTDETWQQEQARYLAIYRSAYSLPGREAPRGD</sequence>
<dbReference type="EMBL" id="FOYV01000001">
    <property type="protein sequence ID" value="SFR38789.1"/>
    <property type="molecule type" value="Genomic_DNA"/>
</dbReference>
<feature type="domain" description="Alpha-glycerophosphate oxidase C-terminal" evidence="8">
    <location>
        <begin position="411"/>
        <end position="509"/>
    </location>
</feature>
<proteinExistence type="inferred from homology"/>
<dbReference type="InterPro" id="IPR036188">
    <property type="entry name" value="FAD/NAD-bd_sf"/>
</dbReference>
<dbReference type="SUPFAM" id="SSF51905">
    <property type="entry name" value="FAD/NAD(P)-binding domain"/>
    <property type="match status" value="1"/>
</dbReference>
<dbReference type="Pfam" id="PF16901">
    <property type="entry name" value="DAO_C"/>
    <property type="match status" value="1"/>
</dbReference>
<evidence type="ECO:0000259" key="7">
    <source>
        <dbReference type="Pfam" id="PF01266"/>
    </source>
</evidence>
<evidence type="ECO:0000259" key="8">
    <source>
        <dbReference type="Pfam" id="PF16901"/>
    </source>
</evidence>
<dbReference type="InterPro" id="IPR006076">
    <property type="entry name" value="FAD-dep_OxRdtase"/>
</dbReference>
<comment type="cofactor">
    <cofactor evidence="1">
        <name>FAD</name>
        <dbReference type="ChEBI" id="CHEBI:57692"/>
    </cofactor>
</comment>
<dbReference type="PRINTS" id="PR01001">
    <property type="entry name" value="FADG3PDH"/>
</dbReference>
<dbReference type="PANTHER" id="PTHR11985:SF35">
    <property type="entry name" value="ANAEROBIC GLYCEROL-3-PHOSPHATE DEHYDROGENASE SUBUNIT A"/>
    <property type="match status" value="1"/>
</dbReference>
<dbReference type="AlphaFoldDB" id="A0A1I6G9E0"/>
<dbReference type="PANTHER" id="PTHR11985">
    <property type="entry name" value="GLYCEROL-3-PHOSPHATE DEHYDROGENASE"/>
    <property type="match status" value="1"/>
</dbReference>
<reference evidence="10" key="1">
    <citation type="submission" date="2016-10" db="EMBL/GenBank/DDBJ databases">
        <authorList>
            <person name="Varghese N."/>
            <person name="Submissions S."/>
        </authorList>
    </citation>
    <scope>NUCLEOTIDE SEQUENCE [LARGE SCALE GENOMIC DNA]</scope>
    <source>
        <strain evidence="10">CGMCC 1.6294</strain>
    </source>
</reference>
<feature type="domain" description="FAD dependent oxidoreductase" evidence="7">
    <location>
        <begin position="22"/>
        <end position="376"/>
    </location>
</feature>
<dbReference type="InterPro" id="IPR031656">
    <property type="entry name" value="DAO_C"/>
</dbReference>
<keyword evidence="5" id="KW-0274">FAD</keyword>
<dbReference type="GO" id="GO:0004368">
    <property type="term" value="F:glycerol-3-phosphate dehydrogenase (quinone) activity"/>
    <property type="evidence" value="ECO:0007669"/>
    <property type="project" value="InterPro"/>
</dbReference>
<keyword evidence="6" id="KW-0560">Oxidoreductase</keyword>
<gene>
    <name evidence="9" type="ORF">SAMN04488073_0257</name>
</gene>
<keyword evidence="4" id="KW-0319">Glycerol metabolism</keyword>
<comment type="similarity">
    <text evidence="2">Belongs to the FAD-dependent glycerol-3-phosphate dehydrogenase family.</text>
</comment>
<evidence type="ECO:0000256" key="3">
    <source>
        <dbReference type="ARBA" id="ARBA00022630"/>
    </source>
</evidence>
<organism evidence="9 10">
    <name type="scientific">Marinobacter gudaonensis</name>
    <dbReference type="NCBI Taxonomy" id="375760"/>
    <lineage>
        <taxon>Bacteria</taxon>
        <taxon>Pseudomonadati</taxon>
        <taxon>Pseudomonadota</taxon>
        <taxon>Gammaproteobacteria</taxon>
        <taxon>Pseudomonadales</taxon>
        <taxon>Marinobacteraceae</taxon>
        <taxon>Marinobacter</taxon>
    </lineage>
</organism>
<dbReference type="Gene3D" id="3.50.50.60">
    <property type="entry name" value="FAD/NAD(P)-binding domain"/>
    <property type="match status" value="1"/>
</dbReference>
<protein>
    <submittedName>
        <fullName evidence="9">Glycerol-3-phosphate dehydrogenase</fullName>
    </submittedName>
</protein>
<accession>A0A1I6G9E0</accession>
<dbReference type="Pfam" id="PF01266">
    <property type="entry name" value="DAO"/>
    <property type="match status" value="1"/>
</dbReference>
<evidence type="ECO:0000256" key="1">
    <source>
        <dbReference type="ARBA" id="ARBA00001974"/>
    </source>
</evidence>
<dbReference type="GO" id="GO:0006071">
    <property type="term" value="P:glycerol metabolic process"/>
    <property type="evidence" value="ECO:0007669"/>
    <property type="project" value="UniProtKB-KW"/>
</dbReference>
<keyword evidence="3" id="KW-0285">Flavoprotein</keyword>
<dbReference type="Proteomes" id="UP000199290">
    <property type="component" value="Unassembled WGS sequence"/>
</dbReference>